<dbReference type="Proteomes" id="UP000184330">
    <property type="component" value="Unassembled WGS sequence"/>
</dbReference>
<proteinExistence type="predicted"/>
<accession>A0A1L7WZ78</accession>
<sequence>MASVTQLHKPQPLLQEDFRHGYLKPMSYSMEDVSKAVVNHLNVQSSEHNLTPIQKSALERYRYGGTWNLGQPNSTQNIKKFFNEVYFNGILTGFGSLELLSPENMIKRRGYTVHAFTELLMPGVEKDLRYKLKTPKAIIIIENLDANEETYRKPNIRMQSYLDTLLHEMLHAVFPILTCWCQFGCAGVHANHGFQWQAAALALEEADDSGNGLLRLGCDLDKSGIEAGRGEDLSSYKECDGSGGLWEEVE</sequence>
<evidence type="ECO:0000313" key="1">
    <source>
        <dbReference type="EMBL" id="CZR58073.1"/>
    </source>
</evidence>
<name>A0A1L7WZ78_9HELO</name>
<gene>
    <name evidence="1" type="ORF">PAC_07963</name>
</gene>
<dbReference type="EMBL" id="FJOG01000011">
    <property type="protein sequence ID" value="CZR58073.1"/>
    <property type="molecule type" value="Genomic_DNA"/>
</dbReference>
<reference evidence="1 2" key="1">
    <citation type="submission" date="2016-03" db="EMBL/GenBank/DDBJ databases">
        <authorList>
            <person name="Ploux O."/>
        </authorList>
    </citation>
    <scope>NUCLEOTIDE SEQUENCE [LARGE SCALE GENOMIC DNA]</scope>
    <source>
        <strain evidence="1 2">UAMH 11012</strain>
    </source>
</reference>
<protein>
    <submittedName>
        <fullName evidence="1">Uncharacterized protein</fullName>
    </submittedName>
</protein>
<organism evidence="1 2">
    <name type="scientific">Phialocephala subalpina</name>
    <dbReference type="NCBI Taxonomy" id="576137"/>
    <lineage>
        <taxon>Eukaryota</taxon>
        <taxon>Fungi</taxon>
        <taxon>Dikarya</taxon>
        <taxon>Ascomycota</taxon>
        <taxon>Pezizomycotina</taxon>
        <taxon>Leotiomycetes</taxon>
        <taxon>Helotiales</taxon>
        <taxon>Mollisiaceae</taxon>
        <taxon>Phialocephala</taxon>
        <taxon>Phialocephala fortinii species complex</taxon>
    </lineage>
</organism>
<dbReference type="OrthoDB" id="5236983at2759"/>
<keyword evidence="2" id="KW-1185">Reference proteome</keyword>
<evidence type="ECO:0000313" key="2">
    <source>
        <dbReference type="Proteomes" id="UP000184330"/>
    </source>
</evidence>
<dbReference type="AlphaFoldDB" id="A0A1L7WZ78"/>